<protein>
    <submittedName>
        <fullName evidence="1">Uncharacterized protein</fullName>
    </submittedName>
</protein>
<evidence type="ECO:0000313" key="1">
    <source>
        <dbReference type="EMBL" id="OGM01944.1"/>
    </source>
</evidence>
<evidence type="ECO:0000313" key="2">
    <source>
        <dbReference type="Proteomes" id="UP000176198"/>
    </source>
</evidence>
<sequence>MPKDDHSRELNARLHDVVTEDFTDLTREQLERWQITPGQVLESVGYSSPSRVTRGKLKRMLREVGLEVKGRTSGQYITTREREG</sequence>
<name>A0A1F7WGI1_9BACT</name>
<accession>A0A1F7WGI1</accession>
<reference evidence="1 2" key="1">
    <citation type="journal article" date="2016" name="Nat. Commun.">
        <title>Thousands of microbial genomes shed light on interconnected biogeochemical processes in an aquifer system.</title>
        <authorList>
            <person name="Anantharaman K."/>
            <person name="Brown C.T."/>
            <person name="Hug L.A."/>
            <person name="Sharon I."/>
            <person name="Castelle C.J."/>
            <person name="Probst A.J."/>
            <person name="Thomas B.C."/>
            <person name="Singh A."/>
            <person name="Wilkins M.J."/>
            <person name="Karaoz U."/>
            <person name="Brodie E.L."/>
            <person name="Williams K.H."/>
            <person name="Hubbard S.S."/>
            <person name="Banfield J.F."/>
        </authorList>
    </citation>
    <scope>NUCLEOTIDE SEQUENCE [LARGE SCALE GENOMIC DNA]</scope>
</reference>
<dbReference type="EMBL" id="MGFJ01000035">
    <property type="protein sequence ID" value="OGM01944.1"/>
    <property type="molecule type" value="Genomic_DNA"/>
</dbReference>
<comment type="caution">
    <text evidence="1">The sequence shown here is derived from an EMBL/GenBank/DDBJ whole genome shotgun (WGS) entry which is preliminary data.</text>
</comment>
<dbReference type="Proteomes" id="UP000176198">
    <property type="component" value="Unassembled WGS sequence"/>
</dbReference>
<dbReference type="AlphaFoldDB" id="A0A1F7WGI1"/>
<gene>
    <name evidence="1" type="ORF">A2115_03755</name>
</gene>
<proteinExistence type="predicted"/>
<organism evidence="1 2">
    <name type="scientific">Candidatus Woesebacteria bacterium GWA1_41_8</name>
    <dbReference type="NCBI Taxonomy" id="1802471"/>
    <lineage>
        <taxon>Bacteria</taxon>
        <taxon>Candidatus Woeseibacteriota</taxon>
    </lineage>
</organism>